<dbReference type="SMART" id="SM00179">
    <property type="entry name" value="EGF_CA"/>
    <property type="match status" value="3"/>
</dbReference>
<feature type="domain" description="Laminin G" evidence="12">
    <location>
        <begin position="1112"/>
        <end position="1287"/>
    </location>
</feature>
<feature type="region of interest" description="Disordered" evidence="9">
    <location>
        <begin position="1458"/>
        <end position="1481"/>
    </location>
</feature>
<evidence type="ECO:0000259" key="13">
    <source>
        <dbReference type="PROSITE" id="PS50026"/>
    </source>
</evidence>
<protein>
    <submittedName>
        <fullName evidence="14">Neurexin-1</fullName>
    </submittedName>
</protein>
<dbReference type="SMART" id="SM00181">
    <property type="entry name" value="EGF"/>
    <property type="match status" value="3"/>
</dbReference>
<feature type="compositionally biased region" description="Low complexity" evidence="9">
    <location>
        <begin position="1398"/>
        <end position="1408"/>
    </location>
</feature>
<keyword evidence="6 10" id="KW-0472">Membrane</keyword>
<keyword evidence="5 10" id="KW-1133">Transmembrane helix</keyword>
<organism evidence="14">
    <name type="scientific">Cacopsylla melanoneura</name>
    <dbReference type="NCBI Taxonomy" id="428564"/>
    <lineage>
        <taxon>Eukaryota</taxon>
        <taxon>Metazoa</taxon>
        <taxon>Ecdysozoa</taxon>
        <taxon>Arthropoda</taxon>
        <taxon>Hexapoda</taxon>
        <taxon>Insecta</taxon>
        <taxon>Pterygota</taxon>
        <taxon>Neoptera</taxon>
        <taxon>Paraneoptera</taxon>
        <taxon>Hemiptera</taxon>
        <taxon>Sternorrhyncha</taxon>
        <taxon>Psylloidea</taxon>
        <taxon>Psyllidae</taxon>
        <taxon>Psyllinae</taxon>
        <taxon>Cacopsylla</taxon>
    </lineage>
</organism>
<dbReference type="Pfam" id="PF02210">
    <property type="entry name" value="Laminin_G_2"/>
    <property type="match status" value="6"/>
</dbReference>
<dbReference type="EMBL" id="HBUF01579673">
    <property type="protein sequence ID" value="CAG6769696.1"/>
    <property type="molecule type" value="Transcribed_RNA"/>
</dbReference>
<evidence type="ECO:0000256" key="9">
    <source>
        <dbReference type="SAM" id="MobiDB-lite"/>
    </source>
</evidence>
<evidence type="ECO:0000256" key="3">
    <source>
        <dbReference type="ARBA" id="ARBA00022692"/>
    </source>
</evidence>
<feature type="domain" description="Laminin G" evidence="12">
    <location>
        <begin position="20"/>
        <end position="203"/>
    </location>
</feature>
<dbReference type="PROSITE" id="PS50025">
    <property type="entry name" value="LAM_G_DOMAIN"/>
    <property type="match status" value="6"/>
</dbReference>
<feature type="domain" description="EGF-like" evidence="13">
    <location>
        <begin position="1071"/>
        <end position="1108"/>
    </location>
</feature>
<feature type="domain" description="EGF-like" evidence="13">
    <location>
        <begin position="659"/>
        <end position="696"/>
    </location>
</feature>
<feature type="compositionally biased region" description="Polar residues" evidence="9">
    <location>
        <begin position="1458"/>
        <end position="1468"/>
    </location>
</feature>
<dbReference type="InterPro" id="IPR001791">
    <property type="entry name" value="Laminin_G"/>
</dbReference>
<dbReference type="InterPro" id="IPR050372">
    <property type="entry name" value="Neurexin-related_CASP"/>
</dbReference>
<keyword evidence="7" id="KW-1015">Disulfide bond</keyword>
<dbReference type="GO" id="GO:0009653">
    <property type="term" value="P:anatomical structure morphogenesis"/>
    <property type="evidence" value="ECO:0007669"/>
    <property type="project" value="UniProtKB-ARBA"/>
</dbReference>
<proteinExistence type="predicted"/>
<dbReference type="EMBL" id="HBUF01579674">
    <property type="protein sequence ID" value="CAG6769698.1"/>
    <property type="molecule type" value="Transcribed_RNA"/>
</dbReference>
<dbReference type="GO" id="GO:0030154">
    <property type="term" value="P:cell differentiation"/>
    <property type="evidence" value="ECO:0007669"/>
    <property type="project" value="UniProtKB-ARBA"/>
</dbReference>
<evidence type="ECO:0000256" key="1">
    <source>
        <dbReference type="ARBA" id="ARBA00004479"/>
    </source>
</evidence>
<evidence type="ECO:0000256" key="8">
    <source>
        <dbReference type="PROSITE-ProRule" id="PRU00076"/>
    </source>
</evidence>
<dbReference type="SMART" id="SM00282">
    <property type="entry name" value="LamG"/>
    <property type="match status" value="6"/>
</dbReference>
<dbReference type="PANTHER" id="PTHR15036">
    <property type="entry name" value="PIKACHURIN-LIKE PROTEIN"/>
    <property type="match status" value="1"/>
</dbReference>
<reference evidence="14" key="1">
    <citation type="submission" date="2021-05" db="EMBL/GenBank/DDBJ databases">
        <authorList>
            <person name="Alioto T."/>
            <person name="Alioto T."/>
            <person name="Gomez Garrido J."/>
        </authorList>
    </citation>
    <scope>NUCLEOTIDE SEQUENCE</scope>
</reference>
<feature type="transmembrane region" description="Helical" evidence="10">
    <location>
        <begin position="1570"/>
        <end position="1593"/>
    </location>
</feature>
<evidence type="ECO:0000256" key="5">
    <source>
        <dbReference type="ARBA" id="ARBA00022989"/>
    </source>
</evidence>
<keyword evidence="4" id="KW-0677">Repeat</keyword>
<feature type="signal peptide" evidence="11">
    <location>
        <begin position="1"/>
        <end position="20"/>
    </location>
</feature>
<dbReference type="EMBL" id="HBUF01220587">
    <property type="protein sequence ID" value="CAG6669244.1"/>
    <property type="molecule type" value="Transcribed_RNA"/>
</dbReference>
<evidence type="ECO:0000256" key="2">
    <source>
        <dbReference type="ARBA" id="ARBA00022536"/>
    </source>
</evidence>
<evidence type="ECO:0000256" key="6">
    <source>
        <dbReference type="ARBA" id="ARBA00023136"/>
    </source>
</evidence>
<evidence type="ECO:0000259" key="12">
    <source>
        <dbReference type="PROSITE" id="PS50025"/>
    </source>
</evidence>
<dbReference type="EMBL" id="HBUF01220588">
    <property type="protein sequence ID" value="CAG6669246.1"/>
    <property type="molecule type" value="Transcribed_RNA"/>
</dbReference>
<feature type="domain" description="EGF-like" evidence="13">
    <location>
        <begin position="229"/>
        <end position="267"/>
    </location>
</feature>
<accession>A0A8D8WSZ4</accession>
<dbReference type="EMBL" id="HBUF01579672">
    <property type="protein sequence ID" value="CAG6769694.1"/>
    <property type="molecule type" value="Transcribed_RNA"/>
</dbReference>
<dbReference type="PROSITE" id="PS00010">
    <property type="entry name" value="ASX_HYDROXYL"/>
    <property type="match status" value="1"/>
</dbReference>
<dbReference type="EMBL" id="HBUF01039674">
    <property type="protein sequence ID" value="CAG6617721.1"/>
    <property type="molecule type" value="Transcribed_RNA"/>
</dbReference>
<dbReference type="CDD" id="cd00054">
    <property type="entry name" value="EGF_CA"/>
    <property type="match status" value="3"/>
</dbReference>
<evidence type="ECO:0000256" key="7">
    <source>
        <dbReference type="ARBA" id="ARBA00023157"/>
    </source>
</evidence>
<feature type="domain" description="Laminin G" evidence="12">
    <location>
        <begin position="701"/>
        <end position="873"/>
    </location>
</feature>
<dbReference type="GO" id="GO:0048513">
    <property type="term" value="P:animal organ development"/>
    <property type="evidence" value="ECO:0007669"/>
    <property type="project" value="UniProtKB-ARBA"/>
</dbReference>
<comment type="subcellular location">
    <subcellularLocation>
        <location evidence="1">Membrane</location>
        <topology evidence="1">Single-pass type I membrane protein</topology>
    </subcellularLocation>
</comment>
<dbReference type="FunFam" id="2.10.25.10:FF:000029">
    <property type="entry name" value="neurexin-1 isoform X1"/>
    <property type="match status" value="1"/>
</dbReference>
<dbReference type="SUPFAM" id="SSF49899">
    <property type="entry name" value="Concanavalin A-like lectins/glucanases"/>
    <property type="match status" value="6"/>
</dbReference>
<dbReference type="PANTHER" id="PTHR15036:SF89">
    <property type="entry name" value="NEUREXIN 1, ISOFORM F"/>
    <property type="match status" value="1"/>
</dbReference>
<sequence length="1675" mass="184866">MGFQTILLLIYFSLVHLGQCFMLDGSQDSFAQLHKWNAALNGTLELEFKTEQPNGLILYTDDGGTYDFFEIKLVEGALRLRYNLGSGAQILTVGHDLNDGHWHSVKVKRRVEKTSLTVDNVTQTRASRGKEFRFGHVNSNSWVYIGGMPGWYNAKLTLLALPSVIFEPRFVGFIRNVIYADPHSSVPRRQMAHSPPTSSKKQCIGFHCTNPSRRDILRVKEKRSWENSVLDPCEEHDPCKHGGICISTDSGPICECRNLDYEGIYCEKDKAPSEATFRGLEFLVYDQTKIGGEPVISSQDTVSLHFRTKHSSGLILHAGDGSDYLNVAIKDGGVAINLKLAMGKLDMYIRPNRLRFDDNQWHHLSIHRRIQEISALTSFCRVTVTVDNVFSEQGSTAGAFTFLTTSKAFIGGSENPRDLPGSTVHSNFVGCLRRVEIHGDSMIHNFIELAKSGKKGVSPSGHVTFSCPHNQPADPISFLTPESHLILPTWEAKHKGSISLKFITNEPNGLLIYTTGPSNTAQIDLFAVELVSGHLILHLNLGSGPIRVKASRSRLDDKQWHEITLYRDGKEGTVTVDGVTTEFVCPGDDTYLDLQGGLFLGGYSGGFLNSVPTVWFASLQHGFVGCVQGLHVDGHAIDIVEFARHQDVAAIKSGCHQEPLSQCESAPCINSGRCSDGWNRYICDCAGTSYSGPICANDDLSVSYNGSQYTLITMPHEVQSQVEDIVVRFKTARPNGFLFSTSSEESPDRLQMAVINGRLVVTLKVGDKDKTIHTGFNLHDNLWHSVRYTRRLMNLLVQLDHTPHVKMEVPLGKQGVLQYHNLHLGSFVHAEEEIQMTNSIPNFIGSIQKFVFNNEKYLELAWDSALQLGPNDVPLIRTTGHFMPREQRFVHHAITFRSRQTYVALPTLQAFQATHIYFQLKTRERDALLLYNAGRESDFLAVELVAGHVQLIINLGDGPVRIKDYARTSINDNKWHTISITRPYPNIHSLSVDDVIATASTSSMAATLDLSSLLYIGGIPKEVYLTLPKDLHARHGFEGCLASLEINGNAPDLTTDPLIPSSLTTPGCLGHNNKCSQHVCSNRGVCVQQWNSFTCDCDMTSYTGPTCSDESVAYEFGPERGIITFVFPEDRRPEMKSDILAFAFITSHHDAVILRIESASSNDYIEVEIVEGNIFVVYNMGTTDNPIGETFVKVNDGFYHVVRFTRNGANSTLQLDDFNLQTNFPSGNQLSVFNSVANIQVGGKWNRAKQRIERPFNGVLAGLVLNGQRVLDLAADKDSRTQIRGDVTLLKTLHDRIREPWLNKMQQTPPDHSPGVSDDLVFSGAGSGCPNDDEDSCTPTFDTSPGDDLITPVYVPPTPRTKKPKEPQCRDDDEDCVTDGSGDDRDDLSTPELPPSEGPEVSPSESYPNITDISTRVGTDVTSSTFSSSSSSSSTSTSTALSTTVFNNEVIGQQILTTLPQEETTGTHTGPEILKTPGPQMVTPTELSITNGTTLSSEGTTSSKVYNVTHVVDISVTHTDPTTTTTTITSRINVAQSPIPPPPTYMYPLPPFTYPPHINKNQITSETAEATAFVILVIAGTLIAIILVILLILKLKQNTDHIYSMEETKGSAVSHGHHQALLSNTMMPCSPPSLHSTYNNSNNMNPNSSIYNNQHNVPSNEMKRQGGQHVKEWYV</sequence>
<evidence type="ECO:0000256" key="4">
    <source>
        <dbReference type="ARBA" id="ARBA00022737"/>
    </source>
</evidence>
<dbReference type="GO" id="GO:0005509">
    <property type="term" value="F:calcium ion binding"/>
    <property type="evidence" value="ECO:0007669"/>
    <property type="project" value="InterPro"/>
</dbReference>
<dbReference type="FunFam" id="2.10.25.10:FF:000015">
    <property type="entry name" value="neurexin-1 isoform X1"/>
    <property type="match status" value="1"/>
</dbReference>
<comment type="caution">
    <text evidence="8">Lacks conserved residue(s) required for the propagation of feature annotation.</text>
</comment>
<dbReference type="InterPro" id="IPR000152">
    <property type="entry name" value="EGF-type_Asp/Asn_hydroxyl_site"/>
</dbReference>
<keyword evidence="2 8" id="KW-0245">EGF-like domain</keyword>
<feature type="domain" description="Laminin G" evidence="12">
    <location>
        <begin position="272"/>
        <end position="467"/>
    </location>
</feature>
<dbReference type="CDD" id="cd00110">
    <property type="entry name" value="LamG"/>
    <property type="match status" value="6"/>
</dbReference>
<name>A0A8D8WSZ4_9HEMI</name>
<dbReference type="PROSITE" id="PS50026">
    <property type="entry name" value="EGF_3"/>
    <property type="match status" value="3"/>
</dbReference>
<evidence type="ECO:0000313" key="14">
    <source>
        <dbReference type="EMBL" id="CAG6669244.1"/>
    </source>
</evidence>
<keyword evidence="3 10" id="KW-0812">Transmembrane</keyword>
<feature type="domain" description="Laminin G" evidence="12">
    <location>
        <begin position="474"/>
        <end position="655"/>
    </location>
</feature>
<dbReference type="EMBL" id="HBUF01346102">
    <property type="protein sequence ID" value="CAG6709480.1"/>
    <property type="molecule type" value="Transcribed_RNA"/>
</dbReference>
<dbReference type="GO" id="GO:0016020">
    <property type="term" value="C:membrane"/>
    <property type="evidence" value="ECO:0007669"/>
    <property type="project" value="UniProtKB-SubCell"/>
</dbReference>
<evidence type="ECO:0000256" key="11">
    <source>
        <dbReference type="SAM" id="SignalP"/>
    </source>
</evidence>
<evidence type="ECO:0000256" key="10">
    <source>
        <dbReference type="SAM" id="Phobius"/>
    </source>
</evidence>
<dbReference type="Gene3D" id="2.60.120.200">
    <property type="match status" value="6"/>
</dbReference>
<feature type="domain" description="Laminin G" evidence="12">
    <location>
        <begin position="892"/>
        <end position="1068"/>
    </location>
</feature>
<feature type="region of interest" description="Disordered" evidence="9">
    <location>
        <begin position="1304"/>
        <end position="1412"/>
    </location>
</feature>
<keyword evidence="11" id="KW-0732">Signal</keyword>
<dbReference type="EMBL" id="HBUF01346101">
    <property type="protein sequence ID" value="CAG6709478.1"/>
    <property type="molecule type" value="Transcribed_RNA"/>
</dbReference>
<dbReference type="Gene3D" id="2.10.25.10">
    <property type="entry name" value="Laminin"/>
    <property type="match status" value="3"/>
</dbReference>
<dbReference type="InterPro" id="IPR000742">
    <property type="entry name" value="EGF"/>
</dbReference>
<dbReference type="EMBL" id="HBUF01039673">
    <property type="protein sequence ID" value="CAG6617719.1"/>
    <property type="molecule type" value="Transcribed_RNA"/>
</dbReference>
<feature type="chain" id="PRO_5036262427" evidence="11">
    <location>
        <begin position="21"/>
        <end position="1675"/>
    </location>
</feature>
<dbReference type="InterPro" id="IPR013320">
    <property type="entry name" value="ConA-like_dom_sf"/>
</dbReference>
<dbReference type="InterPro" id="IPR001881">
    <property type="entry name" value="EGF-like_Ca-bd_dom"/>
</dbReference>